<dbReference type="InterPro" id="IPR001173">
    <property type="entry name" value="Glyco_trans_2-like"/>
</dbReference>
<evidence type="ECO:0000313" key="3">
    <source>
        <dbReference type="EMBL" id="MCC2164596.1"/>
    </source>
</evidence>
<protein>
    <submittedName>
        <fullName evidence="3">Glycosyltransferase family 2 protein</fullName>
    </submittedName>
</protein>
<reference evidence="3" key="1">
    <citation type="submission" date="2021-10" db="EMBL/GenBank/DDBJ databases">
        <title>Anaerobic single-cell dispensing facilitates the cultivation of human gut bacteria.</title>
        <authorList>
            <person name="Afrizal A."/>
        </authorList>
    </citation>
    <scope>NUCLEOTIDE SEQUENCE</scope>
    <source>
        <strain evidence="3">CLA-AA-H274</strain>
    </source>
</reference>
<dbReference type="CDD" id="cd04196">
    <property type="entry name" value="GT_2_like_d"/>
    <property type="match status" value="1"/>
</dbReference>
<comment type="caution">
    <text evidence="3">The sequence shown here is derived from an EMBL/GenBank/DDBJ whole genome shotgun (WGS) entry which is preliminary data.</text>
</comment>
<dbReference type="PANTHER" id="PTHR22916">
    <property type="entry name" value="GLYCOSYLTRANSFERASE"/>
    <property type="match status" value="1"/>
</dbReference>
<dbReference type="SUPFAM" id="SSF53448">
    <property type="entry name" value="Nucleotide-diphospho-sugar transferases"/>
    <property type="match status" value="1"/>
</dbReference>
<dbReference type="InterPro" id="IPR029044">
    <property type="entry name" value="Nucleotide-diphossugar_trans"/>
</dbReference>
<dbReference type="EMBL" id="JAJEPU010000016">
    <property type="protein sequence ID" value="MCC2164596.1"/>
    <property type="molecule type" value="Genomic_DNA"/>
</dbReference>
<dbReference type="Gene3D" id="3.90.550.10">
    <property type="entry name" value="Spore Coat Polysaccharide Biosynthesis Protein SpsA, Chain A"/>
    <property type="match status" value="1"/>
</dbReference>
<sequence length="366" mass="41899">MITVLMATWQGKKYLEQQLDSILAQTVPVRIVISDDGSDDGTRELLERYAEWYPKQIVLHHHQTPQERKALALQKSEGKERQRIPASAQNFFSLMEFVAEEDESDYVMLSDQDDVWFNDKVKVLAGRMRQMERQMGKEIPILLHSDMEVVDENLASIAPSFFEYQNCHPERSSFAEVLIENPVTGGACMMNRALLHLVAKAPKSCCMHDWWIALVASCFGVISWGDEALYQYRQHEDNVLGAQKKGLLTAIESRKGRGEEIARAYGQIFAQATAFGHRFWKEMTPEQKSILRAFLALPYQSPAGRVKNIMRHHFCKNSRVQTLAMCVTIPKMAGGQLSLDRLEAQGQRVQKDRPIPWKKEKEDESL</sequence>
<feature type="domain" description="Glycosyltransferase 2-like" evidence="2">
    <location>
        <begin position="3"/>
        <end position="63"/>
    </location>
</feature>
<evidence type="ECO:0000256" key="1">
    <source>
        <dbReference type="SAM" id="MobiDB-lite"/>
    </source>
</evidence>
<accession>A0AAE3DL06</accession>
<feature type="compositionally biased region" description="Basic and acidic residues" evidence="1">
    <location>
        <begin position="349"/>
        <end position="366"/>
    </location>
</feature>
<dbReference type="Pfam" id="PF00535">
    <property type="entry name" value="Glycos_transf_2"/>
    <property type="match status" value="1"/>
</dbReference>
<evidence type="ECO:0000313" key="4">
    <source>
        <dbReference type="Proteomes" id="UP001198962"/>
    </source>
</evidence>
<dbReference type="AlphaFoldDB" id="A0AAE3DL06"/>
<organism evidence="3 4">
    <name type="scientific">Brotaphodocola catenula</name>
    <dbReference type="NCBI Taxonomy" id="2885361"/>
    <lineage>
        <taxon>Bacteria</taxon>
        <taxon>Bacillati</taxon>
        <taxon>Bacillota</taxon>
        <taxon>Clostridia</taxon>
        <taxon>Lachnospirales</taxon>
        <taxon>Lachnospiraceae</taxon>
        <taxon>Brotaphodocola</taxon>
    </lineage>
</organism>
<name>A0AAE3DL06_9FIRM</name>
<dbReference type="RefSeq" id="WP_308451208.1">
    <property type="nucleotide sequence ID" value="NZ_JAJEPU010000016.1"/>
</dbReference>
<dbReference type="Proteomes" id="UP001198962">
    <property type="component" value="Unassembled WGS sequence"/>
</dbReference>
<feature type="region of interest" description="Disordered" evidence="1">
    <location>
        <begin position="345"/>
        <end position="366"/>
    </location>
</feature>
<dbReference type="GO" id="GO:0016758">
    <property type="term" value="F:hexosyltransferase activity"/>
    <property type="evidence" value="ECO:0007669"/>
    <property type="project" value="UniProtKB-ARBA"/>
</dbReference>
<gene>
    <name evidence="3" type="ORF">LKD32_06835</name>
</gene>
<proteinExistence type="predicted"/>
<keyword evidence="4" id="KW-1185">Reference proteome</keyword>
<evidence type="ECO:0000259" key="2">
    <source>
        <dbReference type="Pfam" id="PF00535"/>
    </source>
</evidence>
<dbReference type="PANTHER" id="PTHR22916:SF3">
    <property type="entry name" value="UDP-GLCNAC:BETAGAL BETA-1,3-N-ACETYLGLUCOSAMINYLTRANSFERASE-LIKE PROTEIN 1"/>
    <property type="match status" value="1"/>
</dbReference>